<feature type="region of interest" description="Disordered" evidence="6">
    <location>
        <begin position="1"/>
        <end position="21"/>
    </location>
</feature>
<proteinExistence type="predicted"/>
<dbReference type="PANTHER" id="PTHR37534:SF46">
    <property type="entry name" value="ZN(II)2CYS6 TRANSCRIPTION FACTOR (EUROFUNG)"/>
    <property type="match status" value="1"/>
</dbReference>
<feature type="compositionally biased region" description="Acidic residues" evidence="6">
    <location>
        <begin position="371"/>
        <end position="381"/>
    </location>
</feature>
<dbReference type="Proteomes" id="UP001610563">
    <property type="component" value="Unassembled WGS sequence"/>
</dbReference>
<protein>
    <recommendedName>
        <fullName evidence="7">Zn(2)-C6 fungal-type domain-containing protein</fullName>
    </recommendedName>
</protein>
<evidence type="ECO:0000313" key="8">
    <source>
        <dbReference type="EMBL" id="KAL2793650.1"/>
    </source>
</evidence>
<comment type="caution">
    <text evidence="8">The sequence shown here is derived from an EMBL/GenBank/DDBJ whole genome shotgun (WGS) entry which is preliminary data.</text>
</comment>
<comment type="subcellular location">
    <subcellularLocation>
        <location evidence="1">Nucleus</location>
    </subcellularLocation>
</comment>
<dbReference type="SMART" id="SM00066">
    <property type="entry name" value="GAL4"/>
    <property type="match status" value="1"/>
</dbReference>
<evidence type="ECO:0000259" key="7">
    <source>
        <dbReference type="PROSITE" id="PS50048"/>
    </source>
</evidence>
<evidence type="ECO:0000256" key="2">
    <source>
        <dbReference type="ARBA" id="ARBA00023015"/>
    </source>
</evidence>
<keyword evidence="5" id="KW-0539">Nucleus</keyword>
<evidence type="ECO:0000256" key="3">
    <source>
        <dbReference type="ARBA" id="ARBA00023125"/>
    </source>
</evidence>
<dbReference type="Pfam" id="PF00172">
    <property type="entry name" value="Zn_clus"/>
    <property type="match status" value="1"/>
</dbReference>
<reference evidence="8 9" key="1">
    <citation type="submission" date="2024-07" db="EMBL/GenBank/DDBJ databases">
        <title>Section-level genome sequencing and comparative genomics of Aspergillus sections Usti and Cavernicolus.</title>
        <authorList>
            <consortium name="Lawrence Berkeley National Laboratory"/>
            <person name="Nybo J.L."/>
            <person name="Vesth T.C."/>
            <person name="Theobald S."/>
            <person name="Frisvad J.C."/>
            <person name="Larsen T.O."/>
            <person name="Kjaerboelling I."/>
            <person name="Rothschild-Mancinelli K."/>
            <person name="Lyhne E.K."/>
            <person name="Kogle M.E."/>
            <person name="Barry K."/>
            <person name="Clum A."/>
            <person name="Na H."/>
            <person name="Ledsgaard L."/>
            <person name="Lin J."/>
            <person name="Lipzen A."/>
            <person name="Kuo A."/>
            <person name="Riley R."/>
            <person name="Mondo S."/>
            <person name="Labutti K."/>
            <person name="Haridas S."/>
            <person name="Pangalinan J."/>
            <person name="Salamov A.A."/>
            <person name="Simmons B.A."/>
            <person name="Magnuson J.K."/>
            <person name="Chen J."/>
            <person name="Drula E."/>
            <person name="Henrissat B."/>
            <person name="Wiebenga A."/>
            <person name="Lubbers R.J."/>
            <person name="Gomes A.C."/>
            <person name="Makela M.R."/>
            <person name="Stajich J."/>
            <person name="Grigoriev I.V."/>
            <person name="Mortensen U.H."/>
            <person name="De Vries R.P."/>
            <person name="Baker S.E."/>
            <person name="Andersen M.R."/>
        </authorList>
    </citation>
    <scope>NUCLEOTIDE SEQUENCE [LARGE SCALE GENOMIC DNA]</scope>
    <source>
        <strain evidence="8 9">CBS 209.92</strain>
    </source>
</reference>
<keyword evidence="3" id="KW-0238">DNA-binding</keyword>
<dbReference type="Gene3D" id="4.10.240.10">
    <property type="entry name" value="Zn(2)-C6 fungal-type DNA-binding domain"/>
    <property type="match status" value="1"/>
</dbReference>
<dbReference type="PROSITE" id="PS00463">
    <property type="entry name" value="ZN2_CY6_FUNGAL_1"/>
    <property type="match status" value="1"/>
</dbReference>
<feature type="region of interest" description="Disordered" evidence="6">
    <location>
        <begin position="371"/>
        <end position="402"/>
    </location>
</feature>
<evidence type="ECO:0000256" key="1">
    <source>
        <dbReference type="ARBA" id="ARBA00004123"/>
    </source>
</evidence>
<evidence type="ECO:0000256" key="6">
    <source>
        <dbReference type="SAM" id="MobiDB-lite"/>
    </source>
</evidence>
<dbReference type="EMBL" id="JBFTWV010000054">
    <property type="protein sequence ID" value="KAL2793650.1"/>
    <property type="molecule type" value="Genomic_DNA"/>
</dbReference>
<name>A0ABR4G4T7_9EURO</name>
<keyword evidence="4" id="KW-0804">Transcription</keyword>
<evidence type="ECO:0000313" key="9">
    <source>
        <dbReference type="Proteomes" id="UP001610563"/>
    </source>
</evidence>
<dbReference type="InterPro" id="IPR001138">
    <property type="entry name" value="Zn2Cys6_DnaBD"/>
</dbReference>
<evidence type="ECO:0000256" key="4">
    <source>
        <dbReference type="ARBA" id="ARBA00023163"/>
    </source>
</evidence>
<dbReference type="PROSITE" id="PS50048">
    <property type="entry name" value="ZN2_CY6_FUNGAL_2"/>
    <property type="match status" value="1"/>
</dbReference>
<sequence length="671" mass="76072">MKGGTRSDQSRPRLGRGAPRSRAGCVTCKQRHVRCDEVRPQCGHCARLHLHCEYHANAQQRTLRRTEQPAPATTSEQRVESTRERQSQVVVDPASVRELDWLLNPSWAGQPCLFPSPDSWTLGDELANNHHDPTYSLISPTAAELHPIDLQQASQQLLGTTPALGDVAMSQPLAMDDAEHREQLLRAFQKIVQPPATILIGGQRRWRRVQRYLIGLSGAWAVVRHALLCVNESLHIDEVLTWRGQSREHCTARIEHWHALTCIELEQHLRGSGERAKGSATVEALLAAIVLLAWFEVLHDQDGHSTRFPQRLAELIIVRDHQWNRYSRHLLSWLHNLDCRATYMGGHTPLLSPNALRVVSNYPTQIVPTIEEEADDEEADSELTANGGADEFPPPCRPAAEPQRAERQPGVIPTGHAKQLILHILLQPALQWYSAAQAYCRRISELDKHHRRRLTPEDEYEVMLAYKELESELWRLWNERPKIMLLSADGLASLISTDIAIRLHEVFSVHLASFWILFVYLHRVCWWNLPHSPTVHRALEEVWLHLRAAYGESLAALDESEATGEPKGKTVHPTLLWPVFLFGLECAQADRRDWAIAQLTTLGMSKPALAPWEDEDDETLPPFRISSGATRNASRAAILLKELVEQQDRTAARVDDRDLSMKMFGCYFCIV</sequence>
<keyword evidence="2" id="KW-0805">Transcription regulation</keyword>
<dbReference type="CDD" id="cd00067">
    <property type="entry name" value="GAL4"/>
    <property type="match status" value="1"/>
</dbReference>
<feature type="compositionally biased region" description="Basic and acidic residues" evidence="6">
    <location>
        <begin position="77"/>
        <end position="86"/>
    </location>
</feature>
<dbReference type="InterPro" id="IPR036864">
    <property type="entry name" value="Zn2-C6_fun-type_DNA-bd_sf"/>
</dbReference>
<dbReference type="PANTHER" id="PTHR37534">
    <property type="entry name" value="TRANSCRIPTIONAL ACTIVATOR PROTEIN UGA3"/>
    <property type="match status" value="1"/>
</dbReference>
<dbReference type="InterPro" id="IPR021858">
    <property type="entry name" value="Fun_TF"/>
</dbReference>
<feature type="region of interest" description="Disordered" evidence="6">
    <location>
        <begin position="62"/>
        <end position="86"/>
    </location>
</feature>
<feature type="domain" description="Zn(2)-C6 fungal-type" evidence="7">
    <location>
        <begin position="24"/>
        <end position="54"/>
    </location>
</feature>
<organism evidence="8 9">
    <name type="scientific">Aspergillus keveii</name>
    <dbReference type="NCBI Taxonomy" id="714993"/>
    <lineage>
        <taxon>Eukaryota</taxon>
        <taxon>Fungi</taxon>
        <taxon>Dikarya</taxon>
        <taxon>Ascomycota</taxon>
        <taxon>Pezizomycotina</taxon>
        <taxon>Eurotiomycetes</taxon>
        <taxon>Eurotiomycetidae</taxon>
        <taxon>Eurotiales</taxon>
        <taxon>Aspergillaceae</taxon>
        <taxon>Aspergillus</taxon>
        <taxon>Aspergillus subgen. Nidulantes</taxon>
    </lineage>
</organism>
<dbReference type="Pfam" id="PF11951">
    <property type="entry name" value="Fungal_trans_2"/>
    <property type="match status" value="1"/>
</dbReference>
<accession>A0ABR4G4T7</accession>
<gene>
    <name evidence="8" type="ORF">BJX66DRAFT_338547</name>
</gene>
<evidence type="ECO:0000256" key="5">
    <source>
        <dbReference type="ARBA" id="ARBA00023242"/>
    </source>
</evidence>
<dbReference type="SUPFAM" id="SSF57701">
    <property type="entry name" value="Zn2/Cys6 DNA-binding domain"/>
    <property type="match status" value="1"/>
</dbReference>
<keyword evidence="9" id="KW-1185">Reference proteome</keyword>